<evidence type="ECO:0000313" key="1">
    <source>
        <dbReference type="EMBL" id="AZU98929.1"/>
    </source>
</evidence>
<keyword evidence="2" id="KW-1185">Reference proteome</keyword>
<reference evidence="1 2" key="1">
    <citation type="submission" date="2018-12" db="EMBL/GenBank/DDBJ databases">
        <title>Characterization of a novel siphovirus infacting Bacillus anthracis.</title>
        <authorList>
            <person name="Hu X."/>
            <person name="Wan X."/>
            <person name="Geng P."/>
            <person name="Yuan Z."/>
        </authorList>
    </citation>
    <scope>NUCLEOTIDE SEQUENCE [LARGE SCALE GENOMIC DNA]</scope>
</reference>
<dbReference type="Proteomes" id="UP000287896">
    <property type="component" value="Segment"/>
</dbReference>
<sequence length="247" mass="26516">MANTRYGLKEVANVIFFDVATNKPVLFFDTLKVSSIENESESAEARGGQGNGRLMTWDFGRTATLTLQDALLSDVSLSLLAGNTVKTTDITVVGRETLAVKDVSGTLEVELAETAIGDDVTVYKVDKGVMGEEIAGATVSGKKVTLAGATVTAGQSVMVFYEYTAPTGSTMVTFSGSKFPATYRVVGDTVVRGQDGVDRKMQFVIPKAKLQSTFNLTMDAENVSTFDFTLDVLVDAETNKLYDIIRL</sequence>
<protein>
    <submittedName>
        <fullName evidence="1">Putative structural protein</fullName>
    </submittedName>
</protein>
<gene>
    <name evidence="1" type="ORF">pW2_96</name>
</gene>
<proteinExistence type="predicted"/>
<accession>A0A3Q9R7G1</accession>
<organism evidence="1 2">
    <name type="scientific">Bacillus phage pW2</name>
    <dbReference type="NCBI Taxonomy" id="2500559"/>
    <lineage>
        <taxon>Viruses</taxon>
        <taxon>Duplodnaviria</taxon>
        <taxon>Heunggongvirae</taxon>
        <taxon>Uroviricota</taxon>
        <taxon>Caudoviricetes</taxon>
        <taxon>Joanripponvirinae</taxon>
        <taxon>Sophritavirus</taxon>
        <taxon>Sophritavirus pW2</taxon>
    </lineage>
</organism>
<name>A0A3Q9R7G1_9CAUD</name>
<evidence type="ECO:0000313" key="2">
    <source>
        <dbReference type="Proteomes" id="UP000287896"/>
    </source>
</evidence>
<dbReference type="EMBL" id="MK288021">
    <property type="protein sequence ID" value="AZU98929.1"/>
    <property type="molecule type" value="Genomic_DNA"/>
</dbReference>